<organism evidence="1 2">
    <name type="scientific">Clavibacter michiganensis</name>
    <dbReference type="NCBI Taxonomy" id="28447"/>
    <lineage>
        <taxon>Bacteria</taxon>
        <taxon>Bacillati</taxon>
        <taxon>Actinomycetota</taxon>
        <taxon>Actinomycetes</taxon>
        <taxon>Micrococcales</taxon>
        <taxon>Microbacteriaceae</taxon>
        <taxon>Clavibacter</taxon>
    </lineage>
</organism>
<name>A0A251Z2D3_9MICO</name>
<sequence>MTGHTRSVKIVISVPDADLERFDRIAERQGMTSSEFYRVAGGKLADELEGAGAAEQSGTAELTRLADAAIIEVGQPTAGEDFLRESERIARTGSEW</sequence>
<gene>
    <name evidence="1" type="ORF">BFL34_00019</name>
</gene>
<dbReference type="GO" id="GO:0006355">
    <property type="term" value="P:regulation of DNA-templated transcription"/>
    <property type="evidence" value="ECO:0007669"/>
    <property type="project" value="InterPro"/>
</dbReference>
<evidence type="ECO:0000313" key="1">
    <source>
        <dbReference type="EMBL" id="OUE22494.1"/>
    </source>
</evidence>
<evidence type="ECO:0000313" key="2">
    <source>
        <dbReference type="Proteomes" id="UP000194837"/>
    </source>
</evidence>
<dbReference type="EMBL" id="MDJW01000002">
    <property type="protein sequence ID" value="OUE22494.1"/>
    <property type="molecule type" value="Genomic_DNA"/>
</dbReference>
<dbReference type="Proteomes" id="UP000194837">
    <property type="component" value="Unassembled WGS sequence"/>
</dbReference>
<accession>A0A251Z2D3</accession>
<reference evidence="1 2" key="1">
    <citation type="submission" date="2016-08" db="EMBL/GenBank/DDBJ databases">
        <title>Genome sequence of Clavibacter michiganensis spp strain CFBP7494.</title>
        <authorList>
            <person name="Thapa S.P."/>
            <person name="Coaker G."/>
            <person name="Jacques M.-A."/>
        </authorList>
    </citation>
    <scope>NUCLEOTIDE SEQUENCE [LARGE SCALE GENOMIC DNA]</scope>
    <source>
        <strain evidence="1">CFBP7494</strain>
    </source>
</reference>
<comment type="caution">
    <text evidence="1">The sequence shown here is derived from an EMBL/GenBank/DDBJ whole genome shotgun (WGS) entry which is preliminary data.</text>
</comment>
<proteinExistence type="predicted"/>
<protein>
    <submittedName>
        <fullName evidence="1">Uncharacterized protein</fullName>
    </submittedName>
</protein>
<dbReference type="AlphaFoldDB" id="A0A251Z2D3"/>